<comment type="catalytic activity">
    <reaction evidence="5 6">
        <text>NAD(+) + ATP = ADP + NADP(+) + H(+)</text>
        <dbReference type="Rhea" id="RHEA:18629"/>
        <dbReference type="ChEBI" id="CHEBI:15378"/>
        <dbReference type="ChEBI" id="CHEBI:30616"/>
        <dbReference type="ChEBI" id="CHEBI:57540"/>
        <dbReference type="ChEBI" id="CHEBI:58349"/>
        <dbReference type="ChEBI" id="CHEBI:456216"/>
        <dbReference type="EC" id="2.7.1.23"/>
    </reaction>
</comment>
<feature type="binding site" evidence="6">
    <location>
        <position position="205"/>
    </location>
    <ligand>
        <name>NAD(+)</name>
        <dbReference type="ChEBI" id="CHEBI:57540"/>
    </ligand>
</feature>
<comment type="function">
    <text evidence="6">Involved in the regulation of the intracellular balance of NAD and NADP, and is a key enzyme in the biosynthesis of NADP. Catalyzes specifically the phosphorylation on 2'-hydroxyl of the adenosine moiety of NAD to yield NADP.</text>
</comment>
<feature type="binding site" evidence="6">
    <location>
        <position position="240"/>
    </location>
    <ligand>
        <name>NAD(+)</name>
        <dbReference type="ChEBI" id="CHEBI:57540"/>
    </ligand>
</feature>
<dbReference type="InterPro" id="IPR016064">
    <property type="entry name" value="NAD/diacylglycerol_kinase_sf"/>
</dbReference>
<keyword evidence="8" id="KW-1185">Reference proteome</keyword>
<proteinExistence type="inferred from homology"/>
<dbReference type="PANTHER" id="PTHR20275:SF0">
    <property type="entry name" value="NAD KINASE"/>
    <property type="match status" value="1"/>
</dbReference>
<evidence type="ECO:0000313" key="7">
    <source>
        <dbReference type="EMBL" id="RKQ92908.1"/>
    </source>
</evidence>
<evidence type="ECO:0000256" key="5">
    <source>
        <dbReference type="ARBA" id="ARBA00047925"/>
    </source>
</evidence>
<dbReference type="Gene3D" id="2.60.200.30">
    <property type="entry name" value="Probable inorganic polyphosphate/atp-NAD kinase, domain 2"/>
    <property type="match status" value="1"/>
</dbReference>
<dbReference type="GO" id="GO:0051287">
    <property type="term" value="F:NAD binding"/>
    <property type="evidence" value="ECO:0007669"/>
    <property type="project" value="UniProtKB-ARBA"/>
</dbReference>
<keyword evidence="1 6" id="KW-0808">Transferase</keyword>
<name>A0A660LCW6_9ACTN</name>
<feature type="binding site" evidence="6">
    <location>
        <position position="170"/>
    </location>
    <ligand>
        <name>NAD(+)</name>
        <dbReference type="ChEBI" id="CHEBI:57540"/>
    </ligand>
</feature>
<dbReference type="InterPro" id="IPR002504">
    <property type="entry name" value="NADK"/>
</dbReference>
<gene>
    <name evidence="6" type="primary">nadK</name>
    <name evidence="7" type="ORF">C8N24_2764</name>
</gene>
<evidence type="ECO:0000256" key="2">
    <source>
        <dbReference type="ARBA" id="ARBA00022777"/>
    </source>
</evidence>
<dbReference type="GO" id="GO:0005524">
    <property type="term" value="F:ATP binding"/>
    <property type="evidence" value="ECO:0007669"/>
    <property type="project" value="UniProtKB-KW"/>
</dbReference>
<evidence type="ECO:0000256" key="3">
    <source>
        <dbReference type="ARBA" id="ARBA00022857"/>
    </source>
</evidence>
<evidence type="ECO:0000256" key="4">
    <source>
        <dbReference type="ARBA" id="ARBA00023027"/>
    </source>
</evidence>
<dbReference type="EC" id="2.7.1.23" evidence="6"/>
<dbReference type="GO" id="GO:0019674">
    <property type="term" value="P:NAD+ metabolic process"/>
    <property type="evidence" value="ECO:0007669"/>
    <property type="project" value="InterPro"/>
</dbReference>
<accession>A0A660LCW6</accession>
<feature type="binding site" evidence="6">
    <location>
        <begin position="140"/>
        <end position="141"/>
    </location>
    <ligand>
        <name>NAD(+)</name>
        <dbReference type="ChEBI" id="CHEBI:57540"/>
    </ligand>
</feature>
<dbReference type="RefSeq" id="WP_121250680.1">
    <property type="nucleotide sequence ID" value="NZ_RBIL01000001.1"/>
</dbReference>
<feature type="active site" description="Proton acceptor" evidence="6">
    <location>
        <position position="69"/>
    </location>
</feature>
<comment type="subcellular location">
    <subcellularLocation>
        <location evidence="6">Cytoplasm</location>
    </subcellularLocation>
</comment>
<keyword evidence="3 6" id="KW-0521">NADP</keyword>
<dbReference type="Pfam" id="PF01513">
    <property type="entry name" value="NAD_kinase"/>
    <property type="match status" value="1"/>
</dbReference>
<dbReference type="InterPro" id="IPR017437">
    <property type="entry name" value="ATP-NAD_kinase_PpnK-typ_C"/>
</dbReference>
<evidence type="ECO:0000256" key="1">
    <source>
        <dbReference type="ARBA" id="ARBA00022679"/>
    </source>
</evidence>
<feature type="binding site" evidence="6">
    <location>
        <position position="74"/>
    </location>
    <ligand>
        <name>NAD(+)</name>
        <dbReference type="ChEBI" id="CHEBI:57540"/>
    </ligand>
</feature>
<protein>
    <recommendedName>
        <fullName evidence="6">NAD kinase</fullName>
        <ecNumber evidence="6">2.7.1.23</ecNumber>
    </recommendedName>
    <alternativeName>
        <fullName evidence="6">ATP-dependent NAD kinase</fullName>
    </alternativeName>
</protein>
<keyword evidence="2 6" id="KW-0418">Kinase</keyword>
<dbReference type="SUPFAM" id="SSF111331">
    <property type="entry name" value="NAD kinase/diacylglycerol kinase-like"/>
    <property type="match status" value="1"/>
</dbReference>
<dbReference type="Pfam" id="PF20143">
    <property type="entry name" value="NAD_kinase_C"/>
    <property type="match status" value="1"/>
</dbReference>
<dbReference type="EMBL" id="RBIL01000001">
    <property type="protein sequence ID" value="RKQ92908.1"/>
    <property type="molecule type" value="Genomic_DNA"/>
</dbReference>
<comment type="caution">
    <text evidence="6">Lacks conserved residue(s) required for the propagation of feature annotation.</text>
</comment>
<dbReference type="GO" id="GO:0046872">
    <property type="term" value="F:metal ion binding"/>
    <property type="evidence" value="ECO:0007669"/>
    <property type="project" value="UniProtKB-UniRule"/>
</dbReference>
<dbReference type="GO" id="GO:0005737">
    <property type="term" value="C:cytoplasm"/>
    <property type="evidence" value="ECO:0007669"/>
    <property type="project" value="UniProtKB-SubCell"/>
</dbReference>
<keyword evidence="4 6" id="KW-0520">NAD</keyword>
<sequence length="289" mass="31237">MKGAAIGVVLHPRRNSREHVDRIVAWAGRHGMEVRTLEEATDLVPSSVKTVPDEDLAIDAGLVIGLGGDGTILRALKAATAHEVPVLGVNLGRLAFLAEVALDELADALDRIDRGEHWLEERAVMTVSGTCFPMEITSFNDSALSRIPGHGPAALAVEVEEEIFARYTADALVIATPTGSTAYSFAAGGPIVSPRHRGLLVTPVAPHAAFDRAVFLHPDERLRVHVLDRSAPLLLEADGQRVAELREGDCIEFSLSPRPARILRLHAQGFYERARRKLQIADSSELAPQ</sequence>
<comment type="cofactor">
    <cofactor evidence="6">
        <name>a divalent metal cation</name>
        <dbReference type="ChEBI" id="CHEBI:60240"/>
    </cofactor>
</comment>
<dbReference type="OrthoDB" id="9774737at2"/>
<keyword evidence="6" id="KW-0547">Nucleotide-binding</keyword>
<reference evidence="7 8" key="1">
    <citation type="submission" date="2018-10" db="EMBL/GenBank/DDBJ databases">
        <title>Genomic Encyclopedia of Archaeal and Bacterial Type Strains, Phase II (KMG-II): from individual species to whole genera.</title>
        <authorList>
            <person name="Goeker M."/>
        </authorList>
    </citation>
    <scope>NUCLEOTIDE SEQUENCE [LARGE SCALE GENOMIC DNA]</scope>
    <source>
        <strain evidence="7 8">DSM 14954</strain>
    </source>
</reference>
<dbReference type="Proteomes" id="UP000278962">
    <property type="component" value="Unassembled WGS sequence"/>
</dbReference>
<feature type="binding site" evidence="6">
    <location>
        <begin position="69"/>
        <end position="70"/>
    </location>
    <ligand>
        <name>NAD(+)</name>
        <dbReference type="ChEBI" id="CHEBI:57540"/>
    </ligand>
</feature>
<dbReference type="Gene3D" id="3.40.50.10330">
    <property type="entry name" value="Probable inorganic polyphosphate/atp-NAD kinase, domain 1"/>
    <property type="match status" value="1"/>
</dbReference>
<evidence type="ECO:0000313" key="8">
    <source>
        <dbReference type="Proteomes" id="UP000278962"/>
    </source>
</evidence>
<dbReference type="HAMAP" id="MF_00361">
    <property type="entry name" value="NAD_kinase"/>
    <property type="match status" value="1"/>
</dbReference>
<dbReference type="PANTHER" id="PTHR20275">
    <property type="entry name" value="NAD KINASE"/>
    <property type="match status" value="1"/>
</dbReference>
<keyword evidence="6" id="KW-0963">Cytoplasm</keyword>
<evidence type="ECO:0000256" key="6">
    <source>
        <dbReference type="HAMAP-Rule" id="MF_00361"/>
    </source>
</evidence>
<dbReference type="AlphaFoldDB" id="A0A660LCW6"/>
<keyword evidence="6" id="KW-0067">ATP-binding</keyword>
<dbReference type="GO" id="GO:0003951">
    <property type="term" value="F:NAD+ kinase activity"/>
    <property type="evidence" value="ECO:0007669"/>
    <property type="project" value="UniProtKB-UniRule"/>
</dbReference>
<organism evidence="7 8">
    <name type="scientific">Solirubrobacter pauli</name>
    <dbReference type="NCBI Taxonomy" id="166793"/>
    <lineage>
        <taxon>Bacteria</taxon>
        <taxon>Bacillati</taxon>
        <taxon>Actinomycetota</taxon>
        <taxon>Thermoleophilia</taxon>
        <taxon>Solirubrobacterales</taxon>
        <taxon>Solirubrobacteraceae</taxon>
        <taxon>Solirubrobacter</taxon>
    </lineage>
</organism>
<dbReference type="GO" id="GO:0006741">
    <property type="term" value="P:NADP+ biosynthetic process"/>
    <property type="evidence" value="ECO:0007669"/>
    <property type="project" value="UniProtKB-UniRule"/>
</dbReference>
<comment type="caution">
    <text evidence="7">The sequence shown here is derived from an EMBL/GenBank/DDBJ whole genome shotgun (WGS) entry which is preliminary data.</text>
</comment>
<comment type="similarity">
    <text evidence="6">Belongs to the NAD kinase family.</text>
</comment>
<dbReference type="InterPro" id="IPR017438">
    <property type="entry name" value="ATP-NAD_kinase_N"/>
</dbReference>